<evidence type="ECO:0000256" key="8">
    <source>
        <dbReference type="ARBA" id="ARBA00022771"/>
    </source>
</evidence>
<dbReference type="InterPro" id="IPR001607">
    <property type="entry name" value="Znf_UBP"/>
</dbReference>
<keyword evidence="6" id="KW-0479">Metal-binding</keyword>
<evidence type="ECO:0000256" key="7">
    <source>
        <dbReference type="ARBA" id="ARBA00022737"/>
    </source>
</evidence>
<evidence type="ECO:0000259" key="12">
    <source>
        <dbReference type="PROSITE" id="PS50235"/>
    </source>
</evidence>
<dbReference type="PANTHER" id="PTHR21646:SF86">
    <property type="entry name" value="UBIQUITIN CARBOXYL-TERMINAL HYDROLASE"/>
    <property type="match status" value="1"/>
</dbReference>
<dbReference type="GO" id="GO:0016579">
    <property type="term" value="P:protein deubiquitination"/>
    <property type="evidence" value="ECO:0007669"/>
    <property type="project" value="InterPro"/>
</dbReference>
<dbReference type="Gene3D" id="3.30.40.10">
    <property type="entry name" value="Zinc/RING finger domain, C3HC4 (zinc finger)"/>
    <property type="match status" value="1"/>
</dbReference>
<comment type="similarity">
    <text evidence="3">Belongs to the peptidase C19 family. USP20/USP33 subfamily.</text>
</comment>
<evidence type="ECO:0000259" key="14">
    <source>
        <dbReference type="PROSITE" id="PS51283"/>
    </source>
</evidence>
<keyword evidence="10" id="KW-0206">Cytoskeleton</keyword>
<dbReference type="GO" id="GO:0008270">
    <property type="term" value="F:zinc ion binding"/>
    <property type="evidence" value="ECO:0007669"/>
    <property type="project" value="UniProtKB-KW"/>
</dbReference>
<dbReference type="InterPro" id="IPR028889">
    <property type="entry name" value="USP"/>
</dbReference>
<evidence type="ECO:0000256" key="2">
    <source>
        <dbReference type="ARBA" id="ARBA00004556"/>
    </source>
</evidence>
<organism evidence="15 16">
    <name type="scientific">Blepharisma stoltei</name>
    <dbReference type="NCBI Taxonomy" id="1481888"/>
    <lineage>
        <taxon>Eukaryota</taxon>
        <taxon>Sar</taxon>
        <taxon>Alveolata</taxon>
        <taxon>Ciliophora</taxon>
        <taxon>Postciliodesmatophora</taxon>
        <taxon>Heterotrichea</taxon>
        <taxon>Heterotrichida</taxon>
        <taxon>Blepharismidae</taxon>
        <taxon>Blepharisma</taxon>
    </lineage>
</organism>
<reference evidence="15" key="1">
    <citation type="submission" date="2021-09" db="EMBL/GenBank/DDBJ databases">
        <authorList>
            <consortium name="AG Swart"/>
            <person name="Singh M."/>
            <person name="Singh A."/>
            <person name="Seah K."/>
            <person name="Emmerich C."/>
        </authorList>
    </citation>
    <scope>NUCLEOTIDE SEQUENCE</scope>
    <source>
        <strain evidence="15">ATCC30299</strain>
    </source>
</reference>
<evidence type="ECO:0000256" key="9">
    <source>
        <dbReference type="ARBA" id="ARBA00022833"/>
    </source>
</evidence>
<comment type="caution">
    <text evidence="15">The sequence shown here is derived from an EMBL/GenBank/DDBJ whole genome shotgun (WGS) entry which is preliminary data.</text>
</comment>
<comment type="subcellular location">
    <subcellularLocation>
        <location evidence="1">Cytoplasm</location>
        <location evidence="1">Cytoskeleton</location>
        <location evidence="1">Microtubule organizing center</location>
        <location evidence="1">Centrosome</location>
    </subcellularLocation>
    <subcellularLocation>
        <location evidence="2">Cytoplasm</location>
        <location evidence="2">Perinuclear region</location>
    </subcellularLocation>
</comment>
<dbReference type="Pfam" id="PF00443">
    <property type="entry name" value="UCH"/>
    <property type="match status" value="1"/>
</dbReference>
<evidence type="ECO:0000256" key="11">
    <source>
        <dbReference type="PROSITE-ProRule" id="PRU00502"/>
    </source>
</evidence>
<accession>A0AAU9KAD1</accession>
<evidence type="ECO:0000313" key="15">
    <source>
        <dbReference type="EMBL" id="CAG9330879.1"/>
    </source>
</evidence>
<dbReference type="GO" id="GO:0004843">
    <property type="term" value="F:cysteine-type deubiquitinase activity"/>
    <property type="evidence" value="ECO:0007669"/>
    <property type="project" value="InterPro"/>
</dbReference>
<feature type="domain" description="DUSP" evidence="14">
    <location>
        <begin position="438"/>
        <end position="537"/>
    </location>
</feature>
<dbReference type="InterPro" id="IPR050185">
    <property type="entry name" value="Ub_carboxyl-term_hydrolase"/>
</dbReference>
<gene>
    <name evidence="15" type="ORF">BSTOLATCC_MIC52289</name>
</gene>
<keyword evidence="7" id="KW-0677">Repeat</keyword>
<dbReference type="SUPFAM" id="SSF143791">
    <property type="entry name" value="DUSP-like"/>
    <property type="match status" value="1"/>
</dbReference>
<feature type="domain" description="USP" evidence="12">
    <location>
        <begin position="125"/>
        <end position="454"/>
    </location>
</feature>
<dbReference type="InterPro" id="IPR038765">
    <property type="entry name" value="Papain-like_cys_pep_sf"/>
</dbReference>
<evidence type="ECO:0000259" key="13">
    <source>
        <dbReference type="PROSITE" id="PS50271"/>
    </source>
</evidence>
<dbReference type="Gene3D" id="3.90.70.10">
    <property type="entry name" value="Cysteine proteinases"/>
    <property type="match status" value="1"/>
</dbReference>
<evidence type="ECO:0000256" key="1">
    <source>
        <dbReference type="ARBA" id="ARBA00004300"/>
    </source>
</evidence>
<keyword evidence="9" id="KW-0862">Zinc</keyword>
<dbReference type="EMBL" id="CAJZBQ010000052">
    <property type="protein sequence ID" value="CAG9330879.1"/>
    <property type="molecule type" value="Genomic_DNA"/>
</dbReference>
<evidence type="ECO:0000256" key="4">
    <source>
        <dbReference type="ARBA" id="ARBA00022490"/>
    </source>
</evidence>
<sequence>MSCPHLREVDEKVQYLNQGKSDAADVLDRLECKYNNCGAGAPDVWRCLYTSPSLTCHIEVCSRDRERHAREPGHTLFFNISTLTSYCFECKSESREITLSRMFKVIAESLGYDKSNPNKKNKRITGMKNLGNTCYVSTVLQCISRMLPIQTYLRKDQVLNQILDDSQSNTLIYQFREILKAMWSGHIVISPDKFIKLIPSLNPDYAERKQRDAQEFLLLFFDNLRTYLQEKTGKRSIISEATEGIMVTEFRCHNCGFERKKEDNFGNISLAIPQDKKEIARLAQRSEAWLEDQDRAYYLSKKGSFWKKLSSDQIVNLYDCLLLFFSPQDLVDPFCEGCRIKHPCAQQCRIKEFPDILIINLNRASSSGSKISKDVITPFTLKLDEFSEGGSPVYNLSCLIEHDSAAMLKGHYLAYFRDFDNGGKWYECDDKYVKECSEEKVREAQTYIAIYTKFPVKRPKIIESESADIYIPKEWVNRYYSLSNPGPINFNKYYCSHSFLSADIQENELIGITNWQWEELKGDVGFKGEPIVSKNPCGQCLEAKRRLDERINFESALYNRVKNGSNGFPRFFIPKPWIKSWESFLTRKSSIEAPNPPGQIRNNQYFFYENGSMKDGLRSGEDYVDVNQEIWLILNQAYSSDMAIIRINGDIYSDNAEKDELVHIDDDTEELISRLFSL</sequence>
<feature type="domain" description="DUSP" evidence="14">
    <location>
        <begin position="544"/>
        <end position="649"/>
    </location>
</feature>
<evidence type="ECO:0008006" key="17">
    <source>
        <dbReference type="Google" id="ProtNLM"/>
    </source>
</evidence>
<dbReference type="PROSITE" id="PS51283">
    <property type="entry name" value="DUSP"/>
    <property type="match status" value="2"/>
</dbReference>
<dbReference type="InterPro" id="IPR013083">
    <property type="entry name" value="Znf_RING/FYVE/PHD"/>
</dbReference>
<dbReference type="GO" id="GO:0048471">
    <property type="term" value="C:perinuclear region of cytoplasm"/>
    <property type="evidence" value="ECO:0007669"/>
    <property type="project" value="UniProtKB-SubCell"/>
</dbReference>
<dbReference type="AlphaFoldDB" id="A0AAU9KAD1"/>
<dbReference type="GO" id="GO:0005813">
    <property type="term" value="C:centrosome"/>
    <property type="evidence" value="ECO:0007669"/>
    <property type="project" value="UniProtKB-SubCell"/>
</dbReference>
<dbReference type="PROSITE" id="PS50235">
    <property type="entry name" value="USP_3"/>
    <property type="match status" value="1"/>
</dbReference>
<dbReference type="InterPro" id="IPR001394">
    <property type="entry name" value="Peptidase_C19_UCH"/>
</dbReference>
<dbReference type="GO" id="GO:0006897">
    <property type="term" value="P:endocytosis"/>
    <property type="evidence" value="ECO:0007669"/>
    <property type="project" value="UniProtKB-KW"/>
</dbReference>
<evidence type="ECO:0000256" key="6">
    <source>
        <dbReference type="ARBA" id="ARBA00022723"/>
    </source>
</evidence>
<dbReference type="SUPFAM" id="SSF54001">
    <property type="entry name" value="Cysteine proteinases"/>
    <property type="match status" value="1"/>
</dbReference>
<dbReference type="CDD" id="cd02257">
    <property type="entry name" value="Peptidase_C19"/>
    <property type="match status" value="1"/>
</dbReference>
<evidence type="ECO:0000313" key="16">
    <source>
        <dbReference type="Proteomes" id="UP001162131"/>
    </source>
</evidence>
<dbReference type="PANTHER" id="PTHR21646">
    <property type="entry name" value="UBIQUITIN CARBOXYL-TERMINAL HYDROLASE"/>
    <property type="match status" value="1"/>
</dbReference>
<evidence type="ECO:0000256" key="3">
    <source>
        <dbReference type="ARBA" id="ARBA00008269"/>
    </source>
</evidence>
<dbReference type="PROSITE" id="PS50271">
    <property type="entry name" value="ZF_UBP"/>
    <property type="match status" value="1"/>
</dbReference>
<keyword evidence="4" id="KW-0963">Cytoplasm</keyword>
<evidence type="ECO:0000256" key="10">
    <source>
        <dbReference type="ARBA" id="ARBA00023212"/>
    </source>
</evidence>
<protein>
    <recommendedName>
        <fullName evidence="17">Ubiquitinyl hydrolase 1</fullName>
    </recommendedName>
</protein>
<dbReference type="Pfam" id="PF06337">
    <property type="entry name" value="DUSP"/>
    <property type="match status" value="1"/>
</dbReference>
<dbReference type="Gene3D" id="3.30.2230.10">
    <property type="entry name" value="DUSP-like"/>
    <property type="match status" value="1"/>
</dbReference>
<dbReference type="InterPro" id="IPR035927">
    <property type="entry name" value="DUSP-like_sf"/>
</dbReference>
<keyword evidence="16" id="KW-1185">Reference proteome</keyword>
<keyword evidence="8 11" id="KW-0863">Zinc-finger</keyword>
<feature type="domain" description="UBP-type" evidence="13">
    <location>
        <begin position="1"/>
        <end position="113"/>
    </location>
</feature>
<dbReference type="SUPFAM" id="SSF57850">
    <property type="entry name" value="RING/U-box"/>
    <property type="match status" value="1"/>
</dbReference>
<name>A0AAU9KAD1_9CILI</name>
<dbReference type="InterPro" id="IPR006615">
    <property type="entry name" value="Pept_C19_DUSP"/>
</dbReference>
<evidence type="ECO:0000256" key="5">
    <source>
        <dbReference type="ARBA" id="ARBA00022583"/>
    </source>
</evidence>
<dbReference type="Proteomes" id="UP001162131">
    <property type="component" value="Unassembled WGS sequence"/>
</dbReference>
<proteinExistence type="inferred from homology"/>
<keyword evidence="5" id="KW-0254">Endocytosis</keyword>